<keyword evidence="5 10" id="KW-0479">Metal-binding</keyword>
<evidence type="ECO:0000256" key="9">
    <source>
        <dbReference type="ARBA" id="ARBA00048540"/>
    </source>
</evidence>
<dbReference type="Pfam" id="PF02424">
    <property type="entry name" value="ApbE"/>
    <property type="match status" value="1"/>
</dbReference>
<keyword evidence="12" id="KW-0997">Cell inner membrane</keyword>
<dbReference type="GO" id="GO:0005886">
    <property type="term" value="C:plasma membrane"/>
    <property type="evidence" value="ECO:0007669"/>
    <property type="project" value="UniProtKB-SubCell"/>
</dbReference>
<dbReference type="PIRSF" id="PIRSF006268">
    <property type="entry name" value="ApbE"/>
    <property type="match status" value="1"/>
</dbReference>
<keyword evidence="12 13" id="KW-0449">Lipoprotein</keyword>
<dbReference type="eggNOG" id="COG1477">
    <property type="taxonomic scope" value="Bacteria"/>
</dbReference>
<evidence type="ECO:0000256" key="1">
    <source>
        <dbReference type="ARBA" id="ARBA00011955"/>
    </source>
</evidence>
<evidence type="ECO:0000256" key="4">
    <source>
        <dbReference type="ARBA" id="ARBA00022679"/>
    </source>
</evidence>
<keyword evidence="4 10" id="KW-0808">Transferase</keyword>
<keyword evidence="6 10" id="KW-0274">FAD</keyword>
<keyword evidence="7 10" id="KW-0460">Magnesium</keyword>
<dbReference type="SUPFAM" id="SSF143631">
    <property type="entry name" value="ApbE-like"/>
    <property type="match status" value="1"/>
</dbReference>
<dbReference type="PANTHER" id="PTHR30040:SF2">
    <property type="entry name" value="FAD:PROTEIN FMN TRANSFERASE"/>
    <property type="match status" value="1"/>
</dbReference>
<dbReference type="PROSITE" id="PS51257">
    <property type="entry name" value="PROKAR_LIPOPROTEIN"/>
    <property type="match status" value="1"/>
</dbReference>
<evidence type="ECO:0000256" key="11">
    <source>
        <dbReference type="PIRSR" id="PIRSR006268-2"/>
    </source>
</evidence>
<evidence type="ECO:0000256" key="3">
    <source>
        <dbReference type="ARBA" id="ARBA00022630"/>
    </source>
</evidence>
<dbReference type="EMBL" id="AMSG01000007">
    <property type="protein sequence ID" value="EKF55414.1"/>
    <property type="molecule type" value="Genomic_DNA"/>
</dbReference>
<evidence type="ECO:0000313" key="13">
    <source>
        <dbReference type="EMBL" id="EKF55414.1"/>
    </source>
</evidence>
<dbReference type="InterPro" id="IPR003374">
    <property type="entry name" value="ApbE-like_sf"/>
</dbReference>
<proteinExistence type="inferred from homology"/>
<comment type="cofactor">
    <cofactor evidence="11">
        <name>Mg(2+)</name>
        <dbReference type="ChEBI" id="CHEBI:18420"/>
    </cofactor>
    <cofactor evidence="11">
        <name>Mn(2+)</name>
        <dbReference type="ChEBI" id="CHEBI:29035"/>
    </cofactor>
    <text evidence="11">Magnesium. Can also use manganese.</text>
</comment>
<dbReference type="STRING" id="555500.I215_06877"/>
<feature type="binding site" evidence="11">
    <location>
        <position position="298"/>
    </location>
    <ligand>
        <name>Mg(2+)</name>
        <dbReference type="ChEBI" id="CHEBI:18420"/>
    </ligand>
</feature>
<evidence type="ECO:0000256" key="2">
    <source>
        <dbReference type="ARBA" id="ARBA00016337"/>
    </source>
</evidence>
<keyword evidence="12" id="KW-1003">Cell membrane</keyword>
<comment type="subcellular location">
    <subcellularLocation>
        <location evidence="12">Cell inner membrane</location>
        <topology evidence="12">Lipid-anchor</topology>
        <orientation evidence="12">Periplasmic side</orientation>
    </subcellularLocation>
</comment>
<evidence type="ECO:0000256" key="7">
    <source>
        <dbReference type="ARBA" id="ARBA00022842"/>
    </source>
</evidence>
<dbReference type="InterPro" id="IPR024932">
    <property type="entry name" value="ApbE"/>
</dbReference>
<keyword evidence="14" id="KW-1185">Reference proteome</keyword>
<keyword evidence="12" id="KW-0472">Membrane</keyword>
<dbReference type="PANTHER" id="PTHR30040">
    <property type="entry name" value="THIAMINE BIOSYNTHESIS LIPOPROTEIN APBE"/>
    <property type="match status" value="1"/>
</dbReference>
<evidence type="ECO:0000256" key="10">
    <source>
        <dbReference type="PIRNR" id="PIRNR006268"/>
    </source>
</evidence>
<dbReference type="OrthoDB" id="9778595at2"/>
<evidence type="ECO:0000256" key="6">
    <source>
        <dbReference type="ARBA" id="ARBA00022827"/>
    </source>
</evidence>
<comment type="catalytic activity">
    <reaction evidence="9 10 12">
        <text>L-threonyl-[protein] + FAD = FMN-L-threonyl-[protein] + AMP + H(+)</text>
        <dbReference type="Rhea" id="RHEA:36847"/>
        <dbReference type="Rhea" id="RHEA-COMP:11060"/>
        <dbReference type="Rhea" id="RHEA-COMP:11061"/>
        <dbReference type="ChEBI" id="CHEBI:15378"/>
        <dbReference type="ChEBI" id="CHEBI:30013"/>
        <dbReference type="ChEBI" id="CHEBI:57692"/>
        <dbReference type="ChEBI" id="CHEBI:74257"/>
        <dbReference type="ChEBI" id="CHEBI:456215"/>
        <dbReference type="EC" id="2.7.1.180"/>
    </reaction>
</comment>
<dbReference type="Proteomes" id="UP000007364">
    <property type="component" value="Unassembled WGS sequence"/>
</dbReference>
<gene>
    <name evidence="13" type="ORF">I215_06877</name>
</gene>
<sequence length="345" mass="38677">MELPKFNPLTPLLGLLMLFGSCTIEKTPDVKVEEGYVLGSTYQIRYQAIKDSLLIKQEIQQVFEKINSSLSTYLPTSDLSAINSGDSSRVINSHFKEVYTTAKEVWRQTEGYFDPTIGGLIDAWGFGSEPSLRGMGNNEVDSLMEYIGFGKVYLSHDNRIIRENLKTKLNFNALLKGYTVDLIAQVLEQNGVEDYSIAIGGELMVKGDKDFANKTKNWVVAIESPIQTKKQDVFIAKVKLKNKAMATSGNYRKFRVDPITKEHYVHIVDPHTGYPKKSNVLSVAVIADKCIIADAYATALMVMPLEKTKAFLKENSEIEAYIIVADKDGDLSEYKTKGFQELLQQ</sequence>
<protein>
    <recommendedName>
        <fullName evidence="2 10">FAD:protein FMN transferase</fullName>
        <ecNumber evidence="1 10">2.7.1.180</ecNumber>
    </recommendedName>
    <alternativeName>
        <fullName evidence="8 10">Flavin transferase</fullName>
    </alternativeName>
</protein>
<evidence type="ECO:0000313" key="14">
    <source>
        <dbReference type="Proteomes" id="UP000007364"/>
    </source>
</evidence>
<feature type="binding site" evidence="11">
    <location>
        <position position="294"/>
    </location>
    <ligand>
        <name>Mg(2+)</name>
        <dbReference type="ChEBI" id="CHEBI:18420"/>
    </ligand>
</feature>
<evidence type="ECO:0000256" key="8">
    <source>
        <dbReference type="ARBA" id="ARBA00031306"/>
    </source>
</evidence>
<organism evidence="13 14">
    <name type="scientific">Galbibacter marinus</name>
    <dbReference type="NCBI Taxonomy" id="555500"/>
    <lineage>
        <taxon>Bacteria</taxon>
        <taxon>Pseudomonadati</taxon>
        <taxon>Bacteroidota</taxon>
        <taxon>Flavobacteriia</taxon>
        <taxon>Flavobacteriales</taxon>
        <taxon>Flavobacteriaceae</taxon>
        <taxon>Galbibacter</taxon>
    </lineage>
</organism>
<comment type="similarity">
    <text evidence="10 12">Belongs to the ApbE family.</text>
</comment>
<comment type="function">
    <text evidence="12">Flavin transferase that catalyzes the transfer of the FMN moiety of FAD and its covalent binding to the hydroxyl group of a threonine residue in a target flavoprotein.</text>
</comment>
<dbReference type="GO" id="GO:0046872">
    <property type="term" value="F:metal ion binding"/>
    <property type="evidence" value="ECO:0007669"/>
    <property type="project" value="UniProtKB-UniRule"/>
</dbReference>
<accession>K2PV98</accession>
<reference evidence="13 14" key="1">
    <citation type="journal article" date="2012" name="J. Bacteriol.">
        <title>Genome Sequence of Galbibacter marinum Type Strain ck-I2-15.</title>
        <authorList>
            <person name="Lai Q."/>
            <person name="Li C."/>
            <person name="Shao Z."/>
        </authorList>
    </citation>
    <scope>NUCLEOTIDE SEQUENCE [LARGE SCALE GENOMIC DNA]</scope>
    <source>
        <strain evidence="14">ck-I2-15</strain>
    </source>
</reference>
<comment type="caution">
    <text evidence="13">The sequence shown here is derived from an EMBL/GenBank/DDBJ whole genome shotgun (WGS) entry which is preliminary data.</text>
</comment>
<evidence type="ECO:0000256" key="5">
    <source>
        <dbReference type="ARBA" id="ARBA00022723"/>
    </source>
</evidence>
<evidence type="ECO:0000256" key="12">
    <source>
        <dbReference type="RuleBase" id="RU363002"/>
    </source>
</evidence>
<dbReference type="AlphaFoldDB" id="K2PV98"/>
<dbReference type="EC" id="2.7.1.180" evidence="1 10"/>
<feature type="binding site" evidence="11">
    <location>
        <position position="173"/>
    </location>
    <ligand>
        <name>Mg(2+)</name>
        <dbReference type="ChEBI" id="CHEBI:18420"/>
    </ligand>
</feature>
<dbReference type="RefSeq" id="WP_008991239.1">
    <property type="nucleotide sequence ID" value="NZ_AMSG01000007.1"/>
</dbReference>
<dbReference type="PATRIC" id="fig|555500.3.peg.1424"/>
<keyword evidence="3 10" id="KW-0285">Flavoprotein</keyword>
<dbReference type="Gene3D" id="3.10.520.10">
    <property type="entry name" value="ApbE-like domains"/>
    <property type="match status" value="1"/>
</dbReference>
<name>K2PV98_9FLAO</name>
<dbReference type="GO" id="GO:0016740">
    <property type="term" value="F:transferase activity"/>
    <property type="evidence" value="ECO:0007669"/>
    <property type="project" value="UniProtKB-UniRule"/>
</dbReference>